<evidence type="ECO:0000256" key="11">
    <source>
        <dbReference type="ARBA" id="ARBA00022840"/>
    </source>
</evidence>
<dbReference type="SUPFAM" id="SSF55874">
    <property type="entry name" value="ATPase domain of HSP90 chaperone/DNA topoisomerase II/histidine kinase"/>
    <property type="match status" value="1"/>
</dbReference>
<keyword evidence="10" id="KW-0418">Kinase</keyword>
<dbReference type="EMBL" id="QOHR01000048">
    <property type="protein sequence ID" value="REC53727.1"/>
    <property type="molecule type" value="Genomic_DNA"/>
</dbReference>
<keyword evidence="4" id="KW-1003">Cell membrane</keyword>
<dbReference type="EC" id="2.7.13.3" evidence="3"/>
<evidence type="ECO:0000256" key="14">
    <source>
        <dbReference type="ARBA" id="ARBA00023136"/>
    </source>
</evidence>
<keyword evidence="9" id="KW-0547">Nucleotide-binding</keyword>
<comment type="subcellular location">
    <subcellularLocation>
        <location evidence="2">Cell inner membrane</location>
        <topology evidence="2">Multi-pass membrane protein</topology>
    </subcellularLocation>
</comment>
<feature type="domain" description="Histidine kinase" evidence="16">
    <location>
        <begin position="236"/>
        <end position="435"/>
    </location>
</feature>
<evidence type="ECO:0000256" key="3">
    <source>
        <dbReference type="ARBA" id="ARBA00012438"/>
    </source>
</evidence>
<dbReference type="InterPro" id="IPR003660">
    <property type="entry name" value="HAMP_dom"/>
</dbReference>
<evidence type="ECO:0000256" key="4">
    <source>
        <dbReference type="ARBA" id="ARBA00022475"/>
    </source>
</evidence>
<dbReference type="InterPro" id="IPR036890">
    <property type="entry name" value="HATPase_C_sf"/>
</dbReference>
<dbReference type="InterPro" id="IPR004358">
    <property type="entry name" value="Sig_transdc_His_kin-like_C"/>
</dbReference>
<dbReference type="InterPro" id="IPR003661">
    <property type="entry name" value="HisK_dim/P_dom"/>
</dbReference>
<keyword evidence="12 15" id="KW-1133">Transmembrane helix</keyword>
<comment type="catalytic activity">
    <reaction evidence="1">
        <text>ATP + protein L-histidine = ADP + protein N-phospho-L-histidine.</text>
        <dbReference type="EC" id="2.7.13.3"/>
    </reaction>
</comment>
<dbReference type="Proteomes" id="UP000257131">
    <property type="component" value="Unassembled WGS sequence"/>
</dbReference>
<evidence type="ECO:0000256" key="13">
    <source>
        <dbReference type="ARBA" id="ARBA00023012"/>
    </source>
</evidence>
<keyword evidence="14 15" id="KW-0472">Membrane</keyword>
<evidence type="ECO:0000256" key="7">
    <source>
        <dbReference type="ARBA" id="ARBA00022679"/>
    </source>
</evidence>
<dbReference type="SMART" id="SM00387">
    <property type="entry name" value="HATPase_c"/>
    <property type="match status" value="1"/>
</dbReference>
<keyword evidence="11" id="KW-0067">ATP-binding</keyword>
<keyword evidence="8 15" id="KW-0812">Transmembrane</keyword>
<dbReference type="PANTHER" id="PTHR44936:SF5">
    <property type="entry name" value="SENSOR HISTIDINE KINASE ENVZ"/>
    <property type="match status" value="1"/>
</dbReference>
<dbReference type="AlphaFoldDB" id="A0A3D9BJU1"/>
<dbReference type="PRINTS" id="PR00344">
    <property type="entry name" value="BCTRLSENSOR"/>
</dbReference>
<dbReference type="PANTHER" id="PTHR44936">
    <property type="entry name" value="SENSOR PROTEIN CREC"/>
    <property type="match status" value="1"/>
</dbReference>
<keyword evidence="13" id="KW-0902">Two-component regulatory system</keyword>
<dbReference type="PROSITE" id="PS50885">
    <property type="entry name" value="HAMP"/>
    <property type="match status" value="1"/>
</dbReference>
<evidence type="ECO:0000256" key="5">
    <source>
        <dbReference type="ARBA" id="ARBA00022519"/>
    </source>
</evidence>
<evidence type="ECO:0000313" key="18">
    <source>
        <dbReference type="EMBL" id="REC53727.1"/>
    </source>
</evidence>
<evidence type="ECO:0000259" key="16">
    <source>
        <dbReference type="PROSITE" id="PS50109"/>
    </source>
</evidence>
<feature type="transmembrane region" description="Helical" evidence="15">
    <location>
        <begin position="157"/>
        <end position="176"/>
    </location>
</feature>
<dbReference type="InterPro" id="IPR050980">
    <property type="entry name" value="2C_sensor_his_kinase"/>
</dbReference>
<accession>A0A3D9BJU1</accession>
<dbReference type="Pfam" id="PF02518">
    <property type="entry name" value="HATPase_c"/>
    <property type="match status" value="1"/>
</dbReference>
<dbReference type="SMART" id="SM00388">
    <property type="entry name" value="HisKA"/>
    <property type="match status" value="1"/>
</dbReference>
<protein>
    <recommendedName>
        <fullName evidence="3">histidine kinase</fullName>
        <ecNumber evidence="3">2.7.13.3</ecNumber>
    </recommendedName>
</protein>
<keyword evidence="6" id="KW-0597">Phosphoprotein</keyword>
<dbReference type="SUPFAM" id="SSF47384">
    <property type="entry name" value="Homodimeric domain of signal transducing histidine kinase"/>
    <property type="match status" value="1"/>
</dbReference>
<reference evidence="18 19" key="1">
    <citation type="journal article" date="2017" name="Int. J. Syst. Evol. Microbiol.">
        <title>Rhodosalinus sediminis gen. nov., sp. nov., isolated from marine saltern.</title>
        <authorList>
            <person name="Guo L.Y."/>
            <person name="Ling S.K."/>
            <person name="Li C.M."/>
            <person name="Chen G.J."/>
            <person name="Du Z.J."/>
        </authorList>
    </citation>
    <scope>NUCLEOTIDE SEQUENCE [LARGE SCALE GENOMIC DNA]</scope>
    <source>
        <strain evidence="18 19">WDN1C137</strain>
    </source>
</reference>
<proteinExistence type="predicted"/>
<comment type="caution">
    <text evidence="18">The sequence shown here is derived from an EMBL/GenBank/DDBJ whole genome shotgun (WGS) entry which is preliminary data.</text>
</comment>
<name>A0A3D9BJU1_9RHOB</name>
<evidence type="ECO:0000256" key="2">
    <source>
        <dbReference type="ARBA" id="ARBA00004429"/>
    </source>
</evidence>
<dbReference type="Gene3D" id="3.30.565.10">
    <property type="entry name" value="Histidine kinase-like ATPase, C-terminal domain"/>
    <property type="match status" value="1"/>
</dbReference>
<dbReference type="CDD" id="cd00082">
    <property type="entry name" value="HisKA"/>
    <property type="match status" value="1"/>
</dbReference>
<evidence type="ECO:0000256" key="6">
    <source>
        <dbReference type="ARBA" id="ARBA00022553"/>
    </source>
</evidence>
<sequence length="435" mass="47132">MAFGWLKHSMPRGLYGRAALILVLPVVTLQLVVSVVFVQRHFEDVTEQLTDGVVLEVGLVLDRLDAGGMAAAARTADALDYRLRRVSEANVPPANSLRFYDFSGRVVIRRLETRLPAFRGIDLRDDSRVTLHAASAAGPVAFDFDRDRVSASNPHQLFVNMIVFGVLFTVVAFFYLRNQLRPITRLAEAAEAFGRGRSLPYKPAGAVEVRAAGRAFLDMRARIERHIEQRTMMLSGISHDLRTPLTRLKLGLSMLDEADRAPLERDVEDMERLVDEFLNFARGEAGAGEPEPVDPLALVRDVVEDAARGGADVRLAACEGAGEMALRPLAVRRALENLIANAVRYGTRAEVSARLGPATLRVTVEDDGPGIPAGARADALKPFARLDPARNQDRGTGVGLGLAIADDVARAHGGGLNLDASARLGGLKAELTLAR</sequence>
<keyword evidence="19" id="KW-1185">Reference proteome</keyword>
<dbReference type="Pfam" id="PF00672">
    <property type="entry name" value="HAMP"/>
    <property type="match status" value="1"/>
</dbReference>
<evidence type="ECO:0000256" key="9">
    <source>
        <dbReference type="ARBA" id="ARBA00022741"/>
    </source>
</evidence>
<dbReference type="GO" id="GO:0005524">
    <property type="term" value="F:ATP binding"/>
    <property type="evidence" value="ECO:0007669"/>
    <property type="project" value="UniProtKB-KW"/>
</dbReference>
<evidence type="ECO:0000313" key="19">
    <source>
        <dbReference type="Proteomes" id="UP000257131"/>
    </source>
</evidence>
<dbReference type="InterPro" id="IPR005467">
    <property type="entry name" value="His_kinase_dom"/>
</dbReference>
<dbReference type="RefSeq" id="WP_115982052.1">
    <property type="nucleotide sequence ID" value="NZ_QOHR01000048.1"/>
</dbReference>
<feature type="domain" description="HAMP" evidence="17">
    <location>
        <begin position="177"/>
        <end position="228"/>
    </location>
</feature>
<evidence type="ECO:0000256" key="1">
    <source>
        <dbReference type="ARBA" id="ARBA00000085"/>
    </source>
</evidence>
<dbReference type="GO" id="GO:0005886">
    <property type="term" value="C:plasma membrane"/>
    <property type="evidence" value="ECO:0007669"/>
    <property type="project" value="UniProtKB-SubCell"/>
</dbReference>
<dbReference type="OrthoDB" id="9804645at2"/>
<dbReference type="InterPro" id="IPR003594">
    <property type="entry name" value="HATPase_dom"/>
</dbReference>
<dbReference type="Gene3D" id="1.10.287.130">
    <property type="match status" value="1"/>
</dbReference>
<dbReference type="GO" id="GO:0000155">
    <property type="term" value="F:phosphorelay sensor kinase activity"/>
    <property type="evidence" value="ECO:0007669"/>
    <property type="project" value="InterPro"/>
</dbReference>
<dbReference type="PROSITE" id="PS50109">
    <property type="entry name" value="HIS_KIN"/>
    <property type="match status" value="1"/>
</dbReference>
<keyword evidence="7" id="KW-0808">Transferase</keyword>
<evidence type="ECO:0000256" key="8">
    <source>
        <dbReference type="ARBA" id="ARBA00022692"/>
    </source>
</evidence>
<keyword evidence="5" id="KW-0997">Cell inner membrane</keyword>
<gene>
    <name evidence="18" type="ORF">DRV84_14760</name>
</gene>
<evidence type="ECO:0000259" key="17">
    <source>
        <dbReference type="PROSITE" id="PS50885"/>
    </source>
</evidence>
<evidence type="ECO:0000256" key="15">
    <source>
        <dbReference type="SAM" id="Phobius"/>
    </source>
</evidence>
<dbReference type="CDD" id="cd00075">
    <property type="entry name" value="HATPase"/>
    <property type="match status" value="1"/>
</dbReference>
<dbReference type="Pfam" id="PF00512">
    <property type="entry name" value="HisKA"/>
    <property type="match status" value="1"/>
</dbReference>
<evidence type="ECO:0000256" key="10">
    <source>
        <dbReference type="ARBA" id="ARBA00022777"/>
    </source>
</evidence>
<dbReference type="InterPro" id="IPR036097">
    <property type="entry name" value="HisK_dim/P_sf"/>
</dbReference>
<evidence type="ECO:0000256" key="12">
    <source>
        <dbReference type="ARBA" id="ARBA00022989"/>
    </source>
</evidence>
<organism evidence="18 19">
    <name type="scientific">Rhodosalinus sediminis</name>
    <dbReference type="NCBI Taxonomy" id="1940533"/>
    <lineage>
        <taxon>Bacteria</taxon>
        <taxon>Pseudomonadati</taxon>
        <taxon>Pseudomonadota</taxon>
        <taxon>Alphaproteobacteria</taxon>
        <taxon>Rhodobacterales</taxon>
        <taxon>Paracoccaceae</taxon>
        <taxon>Rhodosalinus</taxon>
    </lineage>
</organism>